<comment type="similarity">
    <text evidence="2">Belongs to the CD36 family.</text>
</comment>
<comment type="subcellular location">
    <subcellularLocation>
        <location evidence="1">Membrane</location>
    </subcellularLocation>
</comment>
<evidence type="ECO:0000256" key="3">
    <source>
        <dbReference type="ARBA" id="ARBA00022692"/>
    </source>
</evidence>
<keyword evidence="5" id="KW-0472">Membrane</keyword>
<proteinExistence type="inferred from homology"/>
<evidence type="ECO:0000256" key="5">
    <source>
        <dbReference type="ARBA" id="ARBA00023136"/>
    </source>
</evidence>
<accession>A0A1I8JS73</accession>
<evidence type="ECO:0000256" key="2">
    <source>
        <dbReference type="ARBA" id="ARBA00010532"/>
    </source>
</evidence>
<evidence type="ECO:0000313" key="9">
    <source>
        <dbReference type="WBParaSite" id="snap_masked-unitig_41771-processed-gene-0.1-mRNA-1"/>
    </source>
</evidence>
<evidence type="ECO:0000256" key="1">
    <source>
        <dbReference type="ARBA" id="ARBA00004370"/>
    </source>
</evidence>
<reference evidence="9" key="1">
    <citation type="submission" date="2016-11" db="UniProtKB">
        <authorList>
            <consortium name="WormBaseParasite"/>
        </authorList>
    </citation>
    <scope>IDENTIFICATION</scope>
</reference>
<feature type="region of interest" description="Disordered" evidence="7">
    <location>
        <begin position="648"/>
        <end position="682"/>
    </location>
</feature>
<dbReference type="AlphaFoldDB" id="A0A1I8JS73"/>
<dbReference type="GO" id="GO:0005737">
    <property type="term" value="C:cytoplasm"/>
    <property type="evidence" value="ECO:0007669"/>
    <property type="project" value="TreeGrafter"/>
</dbReference>
<evidence type="ECO:0000313" key="8">
    <source>
        <dbReference type="Proteomes" id="UP000095280"/>
    </source>
</evidence>
<dbReference type="Pfam" id="PF01130">
    <property type="entry name" value="CD36"/>
    <property type="match status" value="2"/>
</dbReference>
<sequence length="682" mass="72817">VPALASQPHFYQAAQHYIDSVIGLQPSPDCSTVLDVEPNTGLVMRAAKKLQINLALVTGPGFHMSKSMKPVFMPIMWVNESATIGSDSADQFRGSVLLVVKAAAAVQWGSLAVGLVCFLACLSACVCQRARRNRQNFNSDTRPDINDVGSSASSTVKWRVASGLLGSAPCCASQRDWPPHLARGMSSDKLAKLLPISADSPPTAPGAKPSLEQVGPFTFAETRTRDGVKFYENATMRGILRSLGQKVPEKFGLLVGKNNSAKGTALVGTGSASLANLSQVQRLERPIPAGGLAGSERLDVPSACVGRQLPEGFHTQTCAAAPTSATLATTRFERFLVLRFQVAKSSMMNASANPDNAAFCTPHCLDSGVLNLTLCLPGNPPIVASAAPHFHGAPTYRAAVSLQPAAPANGEPPFEFNTRLEVEPQYGPAAAGCQENAAKKLIMNWRSSSLMCFLSHSMCTTGIVTLSNSFCALLKELAFASFDVDFNTTSFVSMSGTMESAVADITGCVDDGLPNLGGAAHVAVLREACPSTAWSRWPDSRTADRFSSPLLMPYAWLNESGGIGVEAAARFRGRYFTAAPVEPDLLAACWPRAWRCSSFCCVICSLEIRLRVADRIRVARRQEQPLESRNSSDLAGLYSDESKLKLRTGDDAGQLDKEEKPKTGADIEERLLKDAAALPETD</sequence>
<dbReference type="PANTHER" id="PTHR11923:SF51">
    <property type="entry name" value="LYSOSOME MEMBRANE PROTEIN 2"/>
    <property type="match status" value="1"/>
</dbReference>
<protein>
    <submittedName>
        <fullName evidence="9">Protein kinase domain-containing protein</fullName>
    </submittedName>
</protein>
<keyword evidence="4" id="KW-1133">Transmembrane helix</keyword>
<keyword evidence="6" id="KW-0325">Glycoprotein</keyword>
<keyword evidence="3" id="KW-0812">Transmembrane</keyword>
<dbReference type="Proteomes" id="UP000095280">
    <property type="component" value="Unplaced"/>
</dbReference>
<evidence type="ECO:0000256" key="4">
    <source>
        <dbReference type="ARBA" id="ARBA00022989"/>
    </source>
</evidence>
<evidence type="ECO:0000256" key="7">
    <source>
        <dbReference type="SAM" id="MobiDB-lite"/>
    </source>
</evidence>
<dbReference type="GO" id="GO:0005044">
    <property type="term" value="F:scavenger receptor activity"/>
    <property type="evidence" value="ECO:0007669"/>
    <property type="project" value="TreeGrafter"/>
</dbReference>
<dbReference type="InterPro" id="IPR002159">
    <property type="entry name" value="CD36_fam"/>
</dbReference>
<organism evidence="8 9">
    <name type="scientific">Macrostomum lignano</name>
    <dbReference type="NCBI Taxonomy" id="282301"/>
    <lineage>
        <taxon>Eukaryota</taxon>
        <taxon>Metazoa</taxon>
        <taxon>Spiralia</taxon>
        <taxon>Lophotrochozoa</taxon>
        <taxon>Platyhelminthes</taxon>
        <taxon>Rhabditophora</taxon>
        <taxon>Macrostomorpha</taxon>
        <taxon>Macrostomida</taxon>
        <taxon>Macrostomidae</taxon>
        <taxon>Macrostomum</taxon>
    </lineage>
</organism>
<name>A0A1I8JS73_9PLAT</name>
<dbReference type="GO" id="GO:0016020">
    <property type="term" value="C:membrane"/>
    <property type="evidence" value="ECO:0007669"/>
    <property type="project" value="UniProtKB-SubCell"/>
</dbReference>
<dbReference type="WBParaSite" id="snap_masked-unitig_41771-processed-gene-0.1-mRNA-1">
    <property type="protein sequence ID" value="snap_masked-unitig_41771-processed-gene-0.1-mRNA-1"/>
    <property type="gene ID" value="snap_masked-unitig_41771-processed-gene-0.1"/>
</dbReference>
<dbReference type="PANTHER" id="PTHR11923">
    <property type="entry name" value="SCAVENGER RECEPTOR CLASS B TYPE-1 SR-B1"/>
    <property type="match status" value="1"/>
</dbReference>
<evidence type="ECO:0000256" key="6">
    <source>
        <dbReference type="ARBA" id="ARBA00023180"/>
    </source>
</evidence>
<keyword evidence="8" id="KW-1185">Reference proteome</keyword>
<feature type="compositionally biased region" description="Basic and acidic residues" evidence="7">
    <location>
        <begin position="648"/>
        <end position="673"/>
    </location>
</feature>